<comment type="caution">
    <text evidence="1">The sequence shown here is derived from an EMBL/GenBank/DDBJ whole genome shotgun (WGS) entry which is preliminary data.</text>
</comment>
<reference evidence="1" key="1">
    <citation type="journal article" date="2020" name="Cell">
        <title>Large-Scale Comparative Analyses of Tick Genomes Elucidate Their Genetic Diversity and Vector Capacities.</title>
        <authorList>
            <consortium name="Tick Genome and Microbiome Consortium (TIGMIC)"/>
            <person name="Jia N."/>
            <person name="Wang J."/>
            <person name="Shi W."/>
            <person name="Du L."/>
            <person name="Sun Y."/>
            <person name="Zhan W."/>
            <person name="Jiang J.F."/>
            <person name="Wang Q."/>
            <person name="Zhang B."/>
            <person name="Ji P."/>
            <person name="Bell-Sakyi L."/>
            <person name="Cui X.M."/>
            <person name="Yuan T.T."/>
            <person name="Jiang B.G."/>
            <person name="Yang W.F."/>
            <person name="Lam T.T."/>
            <person name="Chang Q.C."/>
            <person name="Ding S.J."/>
            <person name="Wang X.J."/>
            <person name="Zhu J.G."/>
            <person name="Ruan X.D."/>
            <person name="Zhao L."/>
            <person name="Wei J.T."/>
            <person name="Ye R.Z."/>
            <person name="Que T.C."/>
            <person name="Du C.H."/>
            <person name="Zhou Y.H."/>
            <person name="Cheng J.X."/>
            <person name="Dai P.F."/>
            <person name="Guo W.B."/>
            <person name="Han X.H."/>
            <person name="Huang E.J."/>
            <person name="Li L.F."/>
            <person name="Wei W."/>
            <person name="Gao Y.C."/>
            <person name="Liu J.Z."/>
            <person name="Shao H.Z."/>
            <person name="Wang X."/>
            <person name="Wang C.C."/>
            <person name="Yang T.C."/>
            <person name="Huo Q.B."/>
            <person name="Li W."/>
            <person name="Chen H.Y."/>
            <person name="Chen S.E."/>
            <person name="Zhou L.G."/>
            <person name="Ni X.B."/>
            <person name="Tian J.H."/>
            <person name="Sheng Y."/>
            <person name="Liu T."/>
            <person name="Pan Y.S."/>
            <person name="Xia L.Y."/>
            <person name="Li J."/>
            <person name="Zhao F."/>
            <person name="Cao W.C."/>
        </authorList>
    </citation>
    <scope>NUCLEOTIDE SEQUENCE</scope>
    <source>
        <strain evidence="1">Rmic-2018</strain>
    </source>
</reference>
<dbReference type="Pfam" id="PF03564">
    <property type="entry name" value="DUF1759"/>
    <property type="match status" value="1"/>
</dbReference>
<evidence type="ECO:0000313" key="1">
    <source>
        <dbReference type="EMBL" id="KAH7952592.1"/>
    </source>
</evidence>
<proteinExistence type="predicted"/>
<name>A0A9J6CY08_RHIMP</name>
<keyword evidence="2" id="KW-1185">Reference proteome</keyword>
<sequence>MTIIDKFQYLLTYLTVAANAAIQGIHLIQANYGVAIQVLSDRFGHRDMIVDEHLDSLLSLAPIESSAHVTLLRNLHDEATFPINGLQGLRVSSGEYSTVLQHVLLKALTPDVSILYYQ</sequence>
<gene>
    <name evidence="1" type="ORF">HPB51_028246</name>
</gene>
<organism evidence="1 2">
    <name type="scientific">Rhipicephalus microplus</name>
    <name type="common">Cattle tick</name>
    <name type="synonym">Boophilus microplus</name>
    <dbReference type="NCBI Taxonomy" id="6941"/>
    <lineage>
        <taxon>Eukaryota</taxon>
        <taxon>Metazoa</taxon>
        <taxon>Ecdysozoa</taxon>
        <taxon>Arthropoda</taxon>
        <taxon>Chelicerata</taxon>
        <taxon>Arachnida</taxon>
        <taxon>Acari</taxon>
        <taxon>Parasitiformes</taxon>
        <taxon>Ixodida</taxon>
        <taxon>Ixodoidea</taxon>
        <taxon>Ixodidae</taxon>
        <taxon>Rhipicephalinae</taxon>
        <taxon>Rhipicephalus</taxon>
        <taxon>Boophilus</taxon>
    </lineage>
</organism>
<dbReference type="Proteomes" id="UP000821866">
    <property type="component" value="Unassembled WGS sequence"/>
</dbReference>
<evidence type="ECO:0008006" key="3">
    <source>
        <dbReference type="Google" id="ProtNLM"/>
    </source>
</evidence>
<accession>A0A9J6CY08</accession>
<protein>
    <recommendedName>
        <fullName evidence="3">Tick transposon</fullName>
    </recommendedName>
</protein>
<reference evidence="1" key="2">
    <citation type="submission" date="2021-09" db="EMBL/GenBank/DDBJ databases">
        <authorList>
            <person name="Jia N."/>
            <person name="Wang J."/>
            <person name="Shi W."/>
            <person name="Du L."/>
            <person name="Sun Y."/>
            <person name="Zhan W."/>
            <person name="Jiang J."/>
            <person name="Wang Q."/>
            <person name="Zhang B."/>
            <person name="Ji P."/>
            <person name="Sakyi L.B."/>
            <person name="Cui X."/>
            <person name="Yuan T."/>
            <person name="Jiang B."/>
            <person name="Yang W."/>
            <person name="Lam T.T.-Y."/>
            <person name="Chang Q."/>
            <person name="Ding S."/>
            <person name="Wang X."/>
            <person name="Zhu J."/>
            <person name="Ruan X."/>
            <person name="Zhao L."/>
            <person name="Wei J."/>
            <person name="Que T."/>
            <person name="Du C."/>
            <person name="Cheng J."/>
            <person name="Dai P."/>
            <person name="Han X."/>
            <person name="Huang E."/>
            <person name="Gao Y."/>
            <person name="Liu J."/>
            <person name="Shao H."/>
            <person name="Ye R."/>
            <person name="Li L."/>
            <person name="Wei W."/>
            <person name="Wang X."/>
            <person name="Wang C."/>
            <person name="Huo Q."/>
            <person name="Li W."/>
            <person name="Guo W."/>
            <person name="Chen H."/>
            <person name="Chen S."/>
            <person name="Zhou L."/>
            <person name="Zhou L."/>
            <person name="Ni X."/>
            <person name="Tian J."/>
            <person name="Zhou Y."/>
            <person name="Sheng Y."/>
            <person name="Liu T."/>
            <person name="Pan Y."/>
            <person name="Xia L."/>
            <person name="Li J."/>
            <person name="Zhao F."/>
            <person name="Cao W."/>
        </authorList>
    </citation>
    <scope>NUCLEOTIDE SEQUENCE</scope>
    <source>
        <strain evidence="1">Rmic-2018</strain>
        <tissue evidence="1">Larvae</tissue>
    </source>
</reference>
<dbReference type="EMBL" id="JABSTU010004924">
    <property type="protein sequence ID" value="KAH7952592.1"/>
    <property type="molecule type" value="Genomic_DNA"/>
</dbReference>
<dbReference type="AlphaFoldDB" id="A0A9J6CY08"/>
<dbReference type="InterPro" id="IPR005312">
    <property type="entry name" value="DUF1759"/>
</dbReference>
<evidence type="ECO:0000313" key="2">
    <source>
        <dbReference type="Proteomes" id="UP000821866"/>
    </source>
</evidence>
<dbReference type="VEuPathDB" id="VectorBase:LOC119176595"/>